<dbReference type="GO" id="GO:0009380">
    <property type="term" value="C:excinuclease repair complex"/>
    <property type="evidence" value="ECO:0007669"/>
    <property type="project" value="TreeGrafter"/>
</dbReference>
<evidence type="ECO:0000256" key="1">
    <source>
        <dbReference type="ARBA" id="ARBA00012417"/>
    </source>
</evidence>
<keyword evidence="14" id="KW-0732">Signal</keyword>
<dbReference type="GO" id="GO:0009432">
    <property type="term" value="P:SOS response"/>
    <property type="evidence" value="ECO:0007669"/>
    <property type="project" value="UniProtKB-KW"/>
</dbReference>
<name>A0A2T0XE56_9BURK</name>
<keyword evidence="4" id="KW-0378">Hydrolase</keyword>
<evidence type="ECO:0000256" key="9">
    <source>
        <dbReference type="ARBA" id="ARBA00026073"/>
    </source>
</evidence>
<dbReference type="AlphaFoldDB" id="A0A2T0XE56"/>
<dbReference type="RefSeq" id="WP_106228182.1">
    <property type="nucleotide sequence ID" value="NZ_PVTV01000015.1"/>
</dbReference>
<sequence length="474" mass="53829">MCSGHCLVFLSVVKILFTFAFVDIETTGSHFDRDRITEVAVKTLHDNQDIEIWSELINPQTSIPDHIQRITGITPAMLITAPSFDDIANQLYRNLENKIFVAHNARFDYGFLKAAFKRVDIDFKPKVLCTVKLSRRLFPTQTRHNLDTLIETHDLKVSSRHRALGDADLLWQFWQICEARFGRERLLKEVSELIGEASVPPHIDKALINEVPDSPGVYILYAEDRVPLYIGKSIHMRTRVMSHFQAALTVRKEMKLALQVRDISWIETSGEIGALLLESTLIKQHLPVMNVKLRRSKDLCAWRIKENVNGVCLPELVTHAELQPGIQDNLYGLFHSKREANTCLRALAKKNSLCEAVLGIEKTSLGKPCFGFQLKQCNGACVGLESSTHHNLRLKIAFEALKIKVWPYDGPIAIREGLHFHVVHNWCYLGVAGDEDELRSLVRRAEVDFDLDIYKILKKTIASLPSSQIALIPQ</sequence>
<keyword evidence="2" id="KW-0227">DNA damage</keyword>
<feature type="chain" id="PRO_5015724731" description="Excinuclease cho" evidence="14">
    <location>
        <begin position="21"/>
        <end position="474"/>
    </location>
</feature>
<evidence type="ECO:0000256" key="2">
    <source>
        <dbReference type="ARBA" id="ARBA00022763"/>
    </source>
</evidence>
<dbReference type="EC" id="2.7.7.7" evidence="1"/>
<dbReference type="InterPro" id="IPR047296">
    <property type="entry name" value="GIY-YIG_UvrC_Cho"/>
</dbReference>
<dbReference type="InterPro" id="IPR035901">
    <property type="entry name" value="GIY-YIG_endonuc_sf"/>
</dbReference>
<accession>A0A2T0XE56</accession>
<dbReference type="GO" id="GO:0006289">
    <property type="term" value="P:nucleotide-excision repair"/>
    <property type="evidence" value="ECO:0007669"/>
    <property type="project" value="InterPro"/>
</dbReference>
<evidence type="ECO:0000256" key="6">
    <source>
        <dbReference type="ARBA" id="ARBA00023204"/>
    </source>
</evidence>
<dbReference type="GO" id="GO:0003677">
    <property type="term" value="F:DNA binding"/>
    <property type="evidence" value="ECO:0007669"/>
    <property type="project" value="InterPro"/>
</dbReference>
<comment type="subunit">
    <text evidence="9">DNA polymerase III contains a core (composed of alpha, epsilon and theta chains) that associates with a tau subunit. This core dimerizes to form the POLIII' complex. PolIII' associates with the gamma complex (composed of gamma, delta, delta', psi and chi chains) and with the beta chain to form the complete DNA polymerase III complex.</text>
</comment>
<dbReference type="GO" id="GO:0004527">
    <property type="term" value="F:exonuclease activity"/>
    <property type="evidence" value="ECO:0007669"/>
    <property type="project" value="UniProtKB-ARBA"/>
</dbReference>
<gene>
    <name evidence="16" type="ORF">BCM14_2357</name>
</gene>
<dbReference type="InterPro" id="IPR013520">
    <property type="entry name" value="Ribonucl_H"/>
</dbReference>
<comment type="caution">
    <text evidence="16">The sequence shown here is derived from an EMBL/GenBank/DDBJ whole genome shotgun (WGS) entry which is preliminary data.</text>
</comment>
<dbReference type="PROSITE" id="PS50164">
    <property type="entry name" value="GIY_YIG"/>
    <property type="match status" value="1"/>
</dbReference>
<dbReference type="PANTHER" id="PTHR30562">
    <property type="entry name" value="UVRC/OXIDOREDUCTASE"/>
    <property type="match status" value="1"/>
</dbReference>
<feature type="signal peptide" evidence="14">
    <location>
        <begin position="1"/>
        <end position="20"/>
    </location>
</feature>
<dbReference type="GO" id="GO:0003887">
    <property type="term" value="F:DNA-directed DNA polymerase activity"/>
    <property type="evidence" value="ECO:0007669"/>
    <property type="project" value="UniProtKB-EC"/>
</dbReference>
<evidence type="ECO:0000256" key="11">
    <source>
        <dbReference type="ARBA" id="ARBA00042138"/>
    </source>
</evidence>
<comment type="function">
    <text evidence="8">DNA polymerase III is a complex, multichain enzyme responsible for most of the replicative synthesis in bacteria. The epsilon subunit contain the editing function and is a proofreading 3'-5' exonuclease.</text>
</comment>
<dbReference type="SUPFAM" id="SSF82771">
    <property type="entry name" value="GIY-YIG endonuclease"/>
    <property type="match status" value="1"/>
</dbReference>
<keyword evidence="3" id="KW-0228">DNA excision</keyword>
<dbReference type="Pfam" id="PF00929">
    <property type="entry name" value="RNase_T"/>
    <property type="match status" value="1"/>
</dbReference>
<evidence type="ECO:0000256" key="10">
    <source>
        <dbReference type="ARBA" id="ARBA00040756"/>
    </source>
</evidence>
<dbReference type="OrthoDB" id="9803913at2"/>
<keyword evidence="17" id="KW-1185">Reference proteome</keyword>
<dbReference type="Proteomes" id="UP000238308">
    <property type="component" value="Unassembled WGS sequence"/>
</dbReference>
<keyword evidence="6" id="KW-0234">DNA repair</keyword>
<evidence type="ECO:0000256" key="13">
    <source>
        <dbReference type="ARBA" id="ARBA00049244"/>
    </source>
</evidence>
<evidence type="ECO:0000313" key="17">
    <source>
        <dbReference type="Proteomes" id="UP000238308"/>
    </source>
</evidence>
<evidence type="ECO:0000313" key="16">
    <source>
        <dbReference type="EMBL" id="PRY97216.1"/>
    </source>
</evidence>
<dbReference type="InterPro" id="IPR050066">
    <property type="entry name" value="UvrABC_protein_C"/>
</dbReference>
<dbReference type="CDD" id="cd06127">
    <property type="entry name" value="DEDDh"/>
    <property type="match status" value="1"/>
</dbReference>
<evidence type="ECO:0000259" key="15">
    <source>
        <dbReference type="PROSITE" id="PS50164"/>
    </source>
</evidence>
<evidence type="ECO:0000256" key="8">
    <source>
        <dbReference type="ARBA" id="ARBA00025483"/>
    </source>
</evidence>
<protein>
    <recommendedName>
        <fullName evidence="10">Excinuclease cho</fullName>
        <ecNumber evidence="1">2.7.7.7</ecNumber>
    </recommendedName>
    <alternativeName>
        <fullName evidence="12">Endonuclease cho</fullName>
    </alternativeName>
    <alternativeName>
        <fullName evidence="11">UvrC homolog protein</fullName>
    </alternativeName>
</protein>
<dbReference type="NCBIfam" id="TIGR00573">
    <property type="entry name" value="dnaq"/>
    <property type="match status" value="1"/>
</dbReference>
<dbReference type="Gene3D" id="3.30.420.10">
    <property type="entry name" value="Ribonuclease H-like superfamily/Ribonuclease H"/>
    <property type="match status" value="1"/>
</dbReference>
<evidence type="ECO:0000256" key="3">
    <source>
        <dbReference type="ARBA" id="ARBA00022769"/>
    </source>
</evidence>
<comment type="catalytic activity">
    <reaction evidence="13">
        <text>DNA(n) + a 2'-deoxyribonucleoside 5'-triphosphate = DNA(n+1) + diphosphate</text>
        <dbReference type="Rhea" id="RHEA:22508"/>
        <dbReference type="Rhea" id="RHEA-COMP:17339"/>
        <dbReference type="Rhea" id="RHEA-COMP:17340"/>
        <dbReference type="ChEBI" id="CHEBI:33019"/>
        <dbReference type="ChEBI" id="CHEBI:61560"/>
        <dbReference type="ChEBI" id="CHEBI:173112"/>
        <dbReference type="EC" id="2.7.7.7"/>
    </reaction>
</comment>
<dbReference type="SMART" id="SM00465">
    <property type="entry name" value="GIYc"/>
    <property type="match status" value="1"/>
</dbReference>
<evidence type="ECO:0000256" key="7">
    <source>
        <dbReference type="ARBA" id="ARBA00023236"/>
    </source>
</evidence>
<organism evidence="16 17">
    <name type="scientific">Jezberella montanilacus</name>
    <dbReference type="NCBI Taxonomy" id="323426"/>
    <lineage>
        <taxon>Bacteria</taxon>
        <taxon>Pseudomonadati</taxon>
        <taxon>Pseudomonadota</taxon>
        <taxon>Betaproteobacteria</taxon>
        <taxon>Burkholderiales</taxon>
        <taxon>Alcaligenaceae</taxon>
        <taxon>Jezberella</taxon>
    </lineage>
</organism>
<keyword evidence="5" id="KW-0267">Excision nuclease</keyword>
<dbReference type="Gene3D" id="3.40.1440.10">
    <property type="entry name" value="GIY-YIG endonuclease"/>
    <property type="match status" value="1"/>
</dbReference>
<dbReference type="InterPro" id="IPR012337">
    <property type="entry name" value="RNaseH-like_sf"/>
</dbReference>
<evidence type="ECO:0000256" key="5">
    <source>
        <dbReference type="ARBA" id="ARBA00022881"/>
    </source>
</evidence>
<dbReference type="GO" id="GO:0006260">
    <property type="term" value="P:DNA replication"/>
    <property type="evidence" value="ECO:0007669"/>
    <property type="project" value="InterPro"/>
</dbReference>
<feature type="domain" description="GIY-YIG" evidence="15">
    <location>
        <begin position="213"/>
        <end position="291"/>
    </location>
</feature>
<keyword evidence="7" id="KW-0742">SOS response</keyword>
<dbReference type="SMART" id="SM00479">
    <property type="entry name" value="EXOIII"/>
    <property type="match status" value="1"/>
</dbReference>
<evidence type="ECO:0000256" key="12">
    <source>
        <dbReference type="ARBA" id="ARBA00042732"/>
    </source>
</evidence>
<dbReference type="CDD" id="cd10434">
    <property type="entry name" value="GIY-YIG_UvrC_Cho"/>
    <property type="match status" value="1"/>
</dbReference>
<dbReference type="InterPro" id="IPR000305">
    <property type="entry name" value="GIY-YIG_endonuc"/>
</dbReference>
<dbReference type="FunFam" id="3.30.420.10:FF:000045">
    <property type="entry name" value="3'-5' exonuclease DinG"/>
    <property type="match status" value="1"/>
</dbReference>
<evidence type="ECO:0000256" key="4">
    <source>
        <dbReference type="ARBA" id="ARBA00022801"/>
    </source>
</evidence>
<proteinExistence type="predicted"/>
<dbReference type="EMBL" id="PVTV01000015">
    <property type="protein sequence ID" value="PRY97216.1"/>
    <property type="molecule type" value="Genomic_DNA"/>
</dbReference>
<dbReference type="InterPro" id="IPR006054">
    <property type="entry name" value="DnaQ"/>
</dbReference>
<dbReference type="PANTHER" id="PTHR30562:SF10">
    <property type="entry name" value="EXCINUCLEASE CHO"/>
    <property type="match status" value="1"/>
</dbReference>
<reference evidence="16 17" key="1">
    <citation type="submission" date="2018-03" db="EMBL/GenBank/DDBJ databases">
        <title>Genomic Encyclopedia of Type Strains, Phase III (KMG-III): the genomes of soil and plant-associated and newly described type strains.</title>
        <authorList>
            <person name="Whitman W."/>
        </authorList>
    </citation>
    <scope>NUCLEOTIDE SEQUENCE [LARGE SCALE GENOMIC DNA]</scope>
    <source>
        <strain evidence="16 17">MWH-P2sevCIIIb</strain>
    </source>
</reference>
<evidence type="ECO:0000256" key="14">
    <source>
        <dbReference type="SAM" id="SignalP"/>
    </source>
</evidence>
<dbReference type="SUPFAM" id="SSF53098">
    <property type="entry name" value="Ribonuclease H-like"/>
    <property type="match status" value="1"/>
</dbReference>
<dbReference type="InterPro" id="IPR036397">
    <property type="entry name" value="RNaseH_sf"/>
</dbReference>